<dbReference type="InParanoid" id="E3KKW8"/>
<reference evidence="2" key="2">
    <citation type="journal article" date="2011" name="Proc. Natl. Acad. Sci. U.S.A.">
        <title>Obligate biotrophy features unraveled by the genomic analysis of rust fungi.</title>
        <authorList>
            <person name="Duplessis S."/>
            <person name="Cuomo C.A."/>
            <person name="Lin Y.-C."/>
            <person name="Aerts A."/>
            <person name="Tisserant E."/>
            <person name="Veneault-Fourrey C."/>
            <person name="Joly D.L."/>
            <person name="Hacquard S."/>
            <person name="Amselem J."/>
            <person name="Cantarel B.L."/>
            <person name="Chiu R."/>
            <person name="Coutinho P.M."/>
            <person name="Feau N."/>
            <person name="Field M."/>
            <person name="Frey P."/>
            <person name="Gelhaye E."/>
            <person name="Goldberg J."/>
            <person name="Grabherr M.G."/>
            <person name="Kodira C.D."/>
            <person name="Kohler A."/>
            <person name="Kuees U."/>
            <person name="Lindquist E.A."/>
            <person name="Lucas S.M."/>
            <person name="Mago R."/>
            <person name="Mauceli E."/>
            <person name="Morin E."/>
            <person name="Murat C."/>
            <person name="Pangilinan J.L."/>
            <person name="Park R."/>
            <person name="Pearson M."/>
            <person name="Quesneville H."/>
            <person name="Rouhier N."/>
            <person name="Sakthikumar S."/>
            <person name="Salamov A.A."/>
            <person name="Schmutz J."/>
            <person name="Selles B."/>
            <person name="Shapiro H."/>
            <person name="Tanguay P."/>
            <person name="Tuskan G.A."/>
            <person name="Henrissat B."/>
            <person name="Van de Peer Y."/>
            <person name="Rouze P."/>
            <person name="Ellis J.G."/>
            <person name="Dodds P.N."/>
            <person name="Schein J.E."/>
            <person name="Zhong S."/>
            <person name="Hamelin R.C."/>
            <person name="Grigoriev I.V."/>
            <person name="Szabo L.J."/>
            <person name="Martin F."/>
        </authorList>
    </citation>
    <scope>NUCLEOTIDE SEQUENCE [LARGE SCALE GENOMIC DNA]</scope>
    <source>
        <strain evidence="2">CRL 75-36-700-3 / race SCCL</strain>
    </source>
</reference>
<dbReference type="HOGENOM" id="CLU_033178_0_0_1"/>
<dbReference type="GeneID" id="10526918"/>
<dbReference type="EMBL" id="DS178292">
    <property type="protein sequence ID" value="EFP84943.2"/>
    <property type="molecule type" value="Genomic_DNA"/>
</dbReference>
<dbReference type="AlphaFoldDB" id="E3KKW8"/>
<accession>E3KKW8</accession>
<gene>
    <name evidence="1" type="ORF">PGTG_10414</name>
</gene>
<dbReference type="RefSeq" id="XP_003329362.2">
    <property type="nucleotide sequence ID" value="XM_003329314.2"/>
</dbReference>
<evidence type="ECO:0000313" key="2">
    <source>
        <dbReference type="Proteomes" id="UP000008783"/>
    </source>
</evidence>
<sequence>MRARFDSMLPVSKLLISCIIPLGSIIIGQALCLLTSKDLAGFPTSLRGTITNGVESEIYGTPLKWASLDELRHKICGQHTSSLSEALNQHNVRMPAATLRERLEDEVRRPLKQALEYLPDGFTDQATKELSDQIARLRDIVAKVEHELSVHAGRAFFYKAYAESSEGKARRVERGDKAASDFYEGIEKALESLRNPESFEPRLEDTGYTPPNKIPLYHLNDVLVKFLVIFQRHKLVSPEWLQELLNQKNGDQIIFNYLARRFPVYKFPVAVPTVYLNVDLKLTLEESPFTEEIRGLVKYLNHSGWQRLERLHLGTQADNANFFFPGLKGYTKFIELTSPAISETVNKEELEREIGQFMLSLANNINEFSSPTGPFHIRDISHLKLLHSMLHFMIKYHLNGSPNKQKILQDLIQACPKIQEFDETMMLFSDVLKSVYFAYGQSLKELNSVYSLHDPLRERVAKKMIFLMDMNKSNQPSIFSKLRRGAVHKSEVELPGPGEDGFIGIDHRAYRLAHLFKPDHEIAHEGLFPKVDKDHQPIPTTLYQHPELPHFGPMIENILRHLKAIIQNDSPDDRLLKLEQILLHPEKFQ</sequence>
<keyword evidence="2" id="KW-1185">Reference proteome</keyword>
<dbReference type="VEuPathDB" id="FungiDB:PGTG_10414"/>
<proteinExistence type="predicted"/>
<reference key="1">
    <citation type="submission" date="2007-01" db="EMBL/GenBank/DDBJ databases">
        <title>The Genome Sequence of Puccinia graminis f. sp. tritici Strain CRL 75-36-700-3.</title>
        <authorList>
            <consortium name="The Broad Institute Genome Sequencing Platform"/>
            <person name="Birren B."/>
            <person name="Lander E."/>
            <person name="Galagan J."/>
            <person name="Nusbaum C."/>
            <person name="Devon K."/>
            <person name="Cuomo C."/>
            <person name="Jaffe D."/>
            <person name="Butler J."/>
            <person name="Alvarez P."/>
            <person name="Gnerre S."/>
            <person name="Grabherr M."/>
            <person name="Mauceli E."/>
            <person name="Brockman W."/>
            <person name="Young S."/>
            <person name="LaButti K."/>
            <person name="Sykes S."/>
            <person name="DeCaprio D."/>
            <person name="Crawford M."/>
            <person name="Koehrsen M."/>
            <person name="Engels R."/>
            <person name="Montgomery P."/>
            <person name="Pearson M."/>
            <person name="Howarth C."/>
            <person name="Larson L."/>
            <person name="White J."/>
            <person name="Zeng Q."/>
            <person name="Kodira C."/>
            <person name="Yandava C."/>
            <person name="Alvarado L."/>
            <person name="O'Leary S."/>
            <person name="Szabo L."/>
            <person name="Dean R."/>
            <person name="Schein J."/>
        </authorList>
    </citation>
    <scope>NUCLEOTIDE SEQUENCE</scope>
    <source>
        <strain>CRL 75-36-700-3</strain>
    </source>
</reference>
<dbReference type="Proteomes" id="UP000008783">
    <property type="component" value="Unassembled WGS sequence"/>
</dbReference>
<protein>
    <submittedName>
        <fullName evidence="1">Uncharacterized protein</fullName>
    </submittedName>
</protein>
<dbReference type="OrthoDB" id="2507563at2759"/>
<dbReference type="KEGG" id="pgr:PGTG_10414"/>
<name>E3KKW8_PUCGT</name>
<evidence type="ECO:0000313" key="1">
    <source>
        <dbReference type="EMBL" id="EFP84943.2"/>
    </source>
</evidence>
<organism evidence="1 2">
    <name type="scientific">Puccinia graminis f. sp. tritici (strain CRL 75-36-700-3 / race SCCL)</name>
    <name type="common">Black stem rust fungus</name>
    <dbReference type="NCBI Taxonomy" id="418459"/>
    <lineage>
        <taxon>Eukaryota</taxon>
        <taxon>Fungi</taxon>
        <taxon>Dikarya</taxon>
        <taxon>Basidiomycota</taxon>
        <taxon>Pucciniomycotina</taxon>
        <taxon>Pucciniomycetes</taxon>
        <taxon>Pucciniales</taxon>
        <taxon>Pucciniaceae</taxon>
        <taxon>Puccinia</taxon>
    </lineage>
</organism>